<proteinExistence type="predicted"/>
<reference evidence="3 4" key="1">
    <citation type="journal article" date="2016" name="Nat. Commun.">
        <title>Thousands of microbial genomes shed light on interconnected biogeochemical processes in an aquifer system.</title>
        <authorList>
            <person name="Anantharaman K."/>
            <person name="Brown C.T."/>
            <person name="Hug L.A."/>
            <person name="Sharon I."/>
            <person name="Castelle C.J."/>
            <person name="Probst A.J."/>
            <person name="Thomas B.C."/>
            <person name="Singh A."/>
            <person name="Wilkins M.J."/>
            <person name="Karaoz U."/>
            <person name="Brodie E.L."/>
            <person name="Williams K.H."/>
            <person name="Hubbard S.S."/>
            <person name="Banfield J.F."/>
        </authorList>
    </citation>
    <scope>NUCLEOTIDE SEQUENCE [LARGE SCALE GENOMIC DNA]</scope>
</reference>
<evidence type="ECO:0000313" key="3">
    <source>
        <dbReference type="EMBL" id="OGD70326.1"/>
    </source>
</evidence>
<evidence type="ECO:0000259" key="2">
    <source>
        <dbReference type="PROSITE" id="PS51688"/>
    </source>
</evidence>
<keyword evidence="1" id="KW-0175">Coiled coil</keyword>
<dbReference type="InterPro" id="IPR011049">
    <property type="entry name" value="Serralysin-like_metalloprot_C"/>
</dbReference>
<protein>
    <recommendedName>
        <fullName evidence="2">Peptidase S74 domain-containing protein</fullName>
    </recommendedName>
</protein>
<accession>A0A1F5ESW6</accession>
<gene>
    <name evidence="3" type="ORF">A3I18_01970</name>
</gene>
<feature type="coiled-coil region" evidence="1">
    <location>
        <begin position="1559"/>
        <end position="1593"/>
    </location>
</feature>
<name>A0A1F5ESW6_9BACT</name>
<comment type="caution">
    <text evidence="3">The sequence shown here is derived from an EMBL/GenBank/DDBJ whole genome shotgun (WGS) entry which is preliminary data.</text>
</comment>
<evidence type="ECO:0000313" key="4">
    <source>
        <dbReference type="Proteomes" id="UP000186545"/>
    </source>
</evidence>
<dbReference type="Proteomes" id="UP000186545">
    <property type="component" value="Unassembled WGS sequence"/>
</dbReference>
<sequence>MQKDLKALTIFFIVFFFVFGKGIDLTISSFSNTDKQSQKTSRVSTVAGDIYNLINDGLNNIVSNINTETKFTLDNIEIILTSVLSNPDQGDSFARRELLALVSNSELNVAEEFAVTWYRTVSGLFGDDSQKSIVDSKDEELIVNNKDKQLTDIPSQTTVVSDDLSTTEQSNPSQPTTIITNPIQQIVKETVVERVIQVSGITLEDLQKLNNELRSEIYKISANTGSQINNVYQVVSATNNIDQLNGITMERINMTDSNVSGTNLNFTNGSISNLTGGSATFDTDTLYIDNINHRVGIGTTSPFKKLSVNGDTWISGDLTTNSITATSSISASYFNATDSTATSTFAGGLTVGTNKLVVDRSTNNVGIGTASPSQQLEITGDFEMPNTTFADQSGIIYKGANRFIHDFNYGNNGTVTTHGYNTFVGENAGNFTMGSTATSVWDSSYNTGVGYQSLYSNTTGYDNSALGYRALYLNTTGGGNSAFGYQTLYSNTTGGDNTANGYWSMYNNTEGWNNTAVGFFTLWFNTTGSGNTAIGDQTLLNNTTGYGNTAVGQTALYSNTTGFLNVAIGQNSLYSKTTGNYNIGLGYRAGYGVTTASNNLFLGNQAGDNVTTGSSNIMIGYNIDAPSATASNQLNIGNLIYGTNINGTGTTLSSGNIGIGTTSPYAKLSVVGEIVGSYFTATSTTATSTFAGGIKLPTSGRGLEFPDGTIQTTAAGGASQWTTSGSNIYYNTGNVGIGSTTPFGKLGILDTVITTGNLFALGQNTSAFSGDGINMNFANGSGTFEGNFLNFYNAEEQKFNISSGGTALAYGGFYSHPKENNAFHGTDVYVSNISMAIFSAYLSQSGNIGLSIAVDPNLDSAPVSIYDDGTAIGISYNHSTSAKSNDLFYANMANGSGSFTGDFLDFNNAGTQRFKVNSHGSVTASSSEPFGWNYKAVMDSTNNTTSGAYRVEITGDGTGTSSLRPFYIADSGSGDQNNSYFKAYDSGTSGTKSLNAIDISMANGGATYTGNFINFSNAGSEMFRVTSAGGGYFMNNVGIGTTNPTAKLSVQADVGNLAIGEFRASSSLNNLMLKLVNDGSEYEWDFGLVDSDGSFRIAQDGAGTNPKFVISQVGNVGIGTTSPYAKLSVVGEIVGSYFTATSTTATSTFAGGIKLPTSGRGLEFPDGTIQTTAALGGGMSIGGSITSATQGSVLFAGASGVLAQSNTNLFWDNTNNSLGIGTSATSATYPLVVDGRIAITGTGSSIFMGSGAGVNDDFTSNNNLAIGESALQFNTTGSNNVAVGLWALVGAGGSNYSSNVALGVMANPLGNNNVAIGYRSIYGAIAANSVAIGYQSLYAEPSSNTVAIGYGAGYNSGESLSGANNILLGYQAGNNLTTGASNLIIGYDIDAPSATASNQLSIGNLIFGTGIDGTGTTISTGNIGIASSSPNYKLTVNGTVAFNALPNDGTGYYLCAKTSTGELATSTTACGASSERYKENITDLTYGLDTVMNLRPVSFDWKQDFIKNGTKQIGFIAEEVDLLIPEVIGHDNDGNIMNLDYPKLTAVLVNSIKEIWTSVQELIAKVSGLENRLNELEARLQALEGLNNSASVSEDVSAETTPPVITITGNNPATIEINTAYSDLGATAVDSHGNSL</sequence>
<feature type="non-terminal residue" evidence="3">
    <location>
        <position position="1636"/>
    </location>
</feature>
<dbReference type="Gene3D" id="2.150.10.10">
    <property type="entry name" value="Serralysin-like metalloprotease, C-terminal"/>
    <property type="match status" value="1"/>
</dbReference>
<dbReference type="PROSITE" id="PS51688">
    <property type="entry name" value="ICA"/>
    <property type="match status" value="1"/>
</dbReference>
<dbReference type="InterPro" id="IPR030392">
    <property type="entry name" value="S74_ICA"/>
</dbReference>
<dbReference type="EMBL" id="MFAD01000018">
    <property type="protein sequence ID" value="OGD70326.1"/>
    <property type="molecule type" value="Genomic_DNA"/>
</dbReference>
<feature type="domain" description="Peptidase S74" evidence="2">
    <location>
        <begin position="1473"/>
        <end position="1566"/>
    </location>
</feature>
<organism evidence="3 4">
    <name type="scientific">Candidatus Campbellbacteria bacterium RIFCSPLOWO2_02_FULL_35_11</name>
    <dbReference type="NCBI Taxonomy" id="1797581"/>
    <lineage>
        <taxon>Bacteria</taxon>
        <taxon>Candidatus Campbelliibacteriota</taxon>
    </lineage>
</organism>
<dbReference type="Pfam" id="PF13884">
    <property type="entry name" value="Peptidase_S74"/>
    <property type="match status" value="1"/>
</dbReference>
<evidence type="ECO:0000256" key="1">
    <source>
        <dbReference type="SAM" id="Coils"/>
    </source>
</evidence>